<dbReference type="SUPFAM" id="SSF48239">
    <property type="entry name" value="Terpenoid cyclases/Protein prenyltransferases"/>
    <property type="match status" value="2"/>
</dbReference>
<keyword evidence="5" id="KW-0456">Lyase</keyword>
<dbReference type="GO" id="GO:0016102">
    <property type="term" value="P:diterpenoid biosynthetic process"/>
    <property type="evidence" value="ECO:0007669"/>
    <property type="project" value="InterPro"/>
</dbReference>
<gene>
    <name evidence="8" type="ORF">E2562_033919</name>
</gene>
<evidence type="ECO:0000256" key="5">
    <source>
        <dbReference type="ARBA" id="ARBA00023239"/>
    </source>
</evidence>
<feature type="domain" description="Terpene synthase metal-binding" evidence="7">
    <location>
        <begin position="523"/>
        <end position="761"/>
    </location>
</feature>
<dbReference type="Gene3D" id="1.10.600.10">
    <property type="entry name" value="Farnesyl Diphosphate Synthase"/>
    <property type="match status" value="1"/>
</dbReference>
<dbReference type="InterPro" id="IPR008949">
    <property type="entry name" value="Isoprenoid_synthase_dom_sf"/>
</dbReference>
<comment type="cofactor">
    <cofactor evidence="1">
        <name>Mg(2+)</name>
        <dbReference type="ChEBI" id="CHEBI:18420"/>
    </cofactor>
</comment>
<protein>
    <submittedName>
        <fullName evidence="8">Uncharacterized protein</fullName>
    </submittedName>
</protein>
<dbReference type="FunFam" id="1.10.600.10:FF:000005">
    <property type="entry name" value="Ent-kaur-16-ene synthase, chloroplastic"/>
    <property type="match status" value="1"/>
</dbReference>
<evidence type="ECO:0000256" key="4">
    <source>
        <dbReference type="ARBA" id="ARBA00022842"/>
    </source>
</evidence>
<dbReference type="OrthoDB" id="2343925at2759"/>
<dbReference type="InterPro" id="IPR036965">
    <property type="entry name" value="Terpene_synth_N_sf"/>
</dbReference>
<dbReference type="Gene3D" id="1.50.10.160">
    <property type="match status" value="1"/>
</dbReference>
<dbReference type="GO" id="GO:0010333">
    <property type="term" value="F:terpene synthase activity"/>
    <property type="evidence" value="ECO:0007669"/>
    <property type="project" value="InterPro"/>
</dbReference>
<comment type="similarity">
    <text evidence="2">Belongs to the terpene synthase family.</text>
</comment>
<evidence type="ECO:0000256" key="3">
    <source>
        <dbReference type="ARBA" id="ARBA00022723"/>
    </source>
</evidence>
<dbReference type="PANTHER" id="PTHR31739:SF16">
    <property type="entry name" value="ENT-KAURENE SYNTHASE-LIKE 3"/>
    <property type="match status" value="1"/>
</dbReference>
<evidence type="ECO:0000313" key="8">
    <source>
        <dbReference type="EMBL" id="KAF0894039.1"/>
    </source>
</evidence>
<dbReference type="PANTHER" id="PTHR31739">
    <property type="entry name" value="ENT-COPALYL DIPHOSPHATE SYNTHASE, CHLOROPLASTIC"/>
    <property type="match status" value="1"/>
</dbReference>
<evidence type="ECO:0000256" key="1">
    <source>
        <dbReference type="ARBA" id="ARBA00001946"/>
    </source>
</evidence>
<dbReference type="CDD" id="cd00684">
    <property type="entry name" value="Terpene_cyclase_plant_C1"/>
    <property type="match status" value="1"/>
</dbReference>
<organism evidence="8 9">
    <name type="scientific">Oryza meyeriana var. granulata</name>
    <dbReference type="NCBI Taxonomy" id="110450"/>
    <lineage>
        <taxon>Eukaryota</taxon>
        <taxon>Viridiplantae</taxon>
        <taxon>Streptophyta</taxon>
        <taxon>Embryophyta</taxon>
        <taxon>Tracheophyta</taxon>
        <taxon>Spermatophyta</taxon>
        <taxon>Magnoliopsida</taxon>
        <taxon>Liliopsida</taxon>
        <taxon>Poales</taxon>
        <taxon>Poaceae</taxon>
        <taxon>BOP clade</taxon>
        <taxon>Oryzoideae</taxon>
        <taxon>Oryzeae</taxon>
        <taxon>Oryzinae</taxon>
        <taxon>Oryza</taxon>
        <taxon>Oryza meyeriana</taxon>
    </lineage>
</organism>
<dbReference type="Proteomes" id="UP000479710">
    <property type="component" value="Unassembled WGS sequence"/>
</dbReference>
<evidence type="ECO:0000259" key="6">
    <source>
        <dbReference type="Pfam" id="PF01397"/>
    </source>
</evidence>
<dbReference type="InterPro" id="IPR005630">
    <property type="entry name" value="Terpene_synthase_metal-bd"/>
</dbReference>
<dbReference type="EMBL" id="SPHZ02000011">
    <property type="protein sequence ID" value="KAF0894039.1"/>
    <property type="molecule type" value="Genomic_DNA"/>
</dbReference>
<accession>A0A6G1C1B5</accession>
<dbReference type="AlphaFoldDB" id="A0A6G1C1B5"/>
<keyword evidence="9" id="KW-1185">Reference proteome</keyword>
<sequence length="838" mass="94092">MALDAGTAMARAMQMSASSLPACCFFSAGQSSLRVAPTTQLVRAPQHVVTRAYDEKSLEVGENAASLPNNMLELVNVMHQRKARDATARTQQLHKFELLPSPYDTAWVAMVPLPGSSQVPCFPQCVEWILQNQQSNGSWGLQQLDSITKDVLLSTLACVLALKRWNIGWDHIRRGLHFIGRNFSIVVDEQLAAPIGFNVTFPAMLSSVIEMGLEIPVRQTDVERILHLQEMELKREYEVNSCGRKAYMAYVAEGLGNMQDWNEVMNFQRKNGSLFNSTSTTAAALVHNYDAKAFQYSNLLLNKFGTAVYPKSIHCQLSMVDALENMGISRHFDGEIKSILDMTYSCWLQREEEIMLDITTCAMAFRILRMNGYDVCSDDLYHIAEASACHNSPQGYLSDTRTLLELYKASEVSVADNEFILDRIGSWSGCLLKEQLSSSALQRTPSIFEEVEHALDCPFYATLDRLVHKRNIENIDTNNYHMLKTTYLPCQTAQDLVALGATDFSTTQSIYRDELQHIDSWVKENRLHELKFARQKSAYFYLSAAGTIFDPEMSDARIWWAINGVLTTVVDDFFDVGGSREELENLISLVEMWDEHHKKQCYSEQVEIVFFAIYNSVNQLGAKASAIQGHDVTKHLIETWLDLLRSMVTEVEWRISNYVPTSEEYMENAAVTFALGPIVLPALYLVGPKVPESVVRDPEYNELFRLMSTCGRLLNDVQTYEREDGQGKVNSVSLLVLQSGGSVSIEEARGEIRKPIERCRRVLLGLMLRRGSAVPGPCKELFWKMCKVCHFFYSGGDGFSSPTAKVAAVNAVVHEPLRLASRGEGVVDASQEPILPAS</sequence>
<dbReference type="SUPFAM" id="SSF48576">
    <property type="entry name" value="Terpenoid synthases"/>
    <property type="match status" value="1"/>
</dbReference>
<comment type="caution">
    <text evidence="8">The sequence shown here is derived from an EMBL/GenBank/DDBJ whole genome shotgun (WGS) entry which is preliminary data.</text>
</comment>
<dbReference type="GO" id="GO:0000287">
    <property type="term" value="F:magnesium ion binding"/>
    <property type="evidence" value="ECO:0007669"/>
    <property type="project" value="InterPro"/>
</dbReference>
<name>A0A6G1C1B5_9ORYZ</name>
<keyword evidence="3" id="KW-0479">Metal-binding</keyword>
<evidence type="ECO:0000256" key="2">
    <source>
        <dbReference type="ARBA" id="ARBA00006333"/>
    </source>
</evidence>
<dbReference type="FunFam" id="1.50.10.130:FF:000003">
    <property type="entry name" value="Ent-cassa-12,15-diene synthase"/>
    <property type="match status" value="1"/>
</dbReference>
<dbReference type="SFLD" id="SFLDG01014">
    <property type="entry name" value="Terpene_Cyclase_Like_1_N-term"/>
    <property type="match status" value="1"/>
</dbReference>
<dbReference type="Pfam" id="PF01397">
    <property type="entry name" value="Terpene_synth"/>
    <property type="match status" value="1"/>
</dbReference>
<evidence type="ECO:0000313" key="9">
    <source>
        <dbReference type="Proteomes" id="UP000479710"/>
    </source>
</evidence>
<feature type="domain" description="Terpene synthase N-terminal" evidence="6">
    <location>
        <begin position="260"/>
        <end position="455"/>
    </location>
</feature>
<dbReference type="InterPro" id="IPR001906">
    <property type="entry name" value="Terpene_synth_N"/>
</dbReference>
<dbReference type="Gene3D" id="1.50.10.130">
    <property type="entry name" value="Terpene synthase, N-terminal domain"/>
    <property type="match status" value="1"/>
</dbReference>
<dbReference type="InterPro" id="IPR050148">
    <property type="entry name" value="Terpene_synthase-like"/>
</dbReference>
<evidence type="ECO:0000259" key="7">
    <source>
        <dbReference type="Pfam" id="PF03936"/>
    </source>
</evidence>
<dbReference type="Pfam" id="PF03936">
    <property type="entry name" value="Terpene_synth_C"/>
    <property type="match status" value="1"/>
</dbReference>
<keyword evidence="4" id="KW-0460">Magnesium</keyword>
<dbReference type="FunFam" id="1.50.10.160:FF:000002">
    <property type="entry name" value="cis-abienol synthase, chloroplastic"/>
    <property type="match status" value="1"/>
</dbReference>
<dbReference type="InterPro" id="IPR044814">
    <property type="entry name" value="Terpene_cyclase_plant_C1"/>
</dbReference>
<reference evidence="8 9" key="1">
    <citation type="submission" date="2019-11" db="EMBL/GenBank/DDBJ databases">
        <title>Whole genome sequence of Oryza granulata.</title>
        <authorList>
            <person name="Li W."/>
        </authorList>
    </citation>
    <scope>NUCLEOTIDE SEQUENCE [LARGE SCALE GENOMIC DNA]</scope>
    <source>
        <strain evidence="9">cv. Menghai</strain>
        <tissue evidence="8">Leaf</tissue>
    </source>
</reference>
<dbReference type="InterPro" id="IPR008930">
    <property type="entry name" value="Terpenoid_cyclase/PrenylTrfase"/>
</dbReference>
<proteinExistence type="inferred from homology"/>